<dbReference type="AlphaFoldDB" id="K0KN54"/>
<comment type="caution">
    <text evidence="4">The sequence shown here is derived from an EMBL/GenBank/DDBJ whole genome shotgun (WGS) entry which is preliminary data.</text>
</comment>
<reference evidence="4 5" key="1">
    <citation type="journal article" date="2012" name="Eukaryot. Cell">
        <title>Draft genome sequence of Wickerhamomyces ciferrii NRRL Y-1031 F-60-10.</title>
        <authorList>
            <person name="Schneider J."/>
            <person name="Andrea H."/>
            <person name="Blom J."/>
            <person name="Jaenicke S."/>
            <person name="Ruckert C."/>
            <person name="Schorsch C."/>
            <person name="Szczepanowski R."/>
            <person name="Farwick M."/>
            <person name="Goesmann A."/>
            <person name="Puhler A."/>
            <person name="Schaffer S."/>
            <person name="Tauch A."/>
            <person name="Kohler T."/>
            <person name="Brinkrolf K."/>
        </authorList>
    </citation>
    <scope>NUCLEOTIDE SEQUENCE [LARGE SCALE GENOMIC DNA]</scope>
    <source>
        <strain evidence="5">ATCC 14091 / BCRC 22168 / CBS 111 / JCM 3599 / NBRC 0793 / NRRL Y-1031 F-60-10</strain>
    </source>
</reference>
<dbReference type="Proteomes" id="UP000009328">
    <property type="component" value="Unassembled WGS sequence"/>
</dbReference>
<evidence type="ECO:0000259" key="3">
    <source>
        <dbReference type="Pfam" id="PF01073"/>
    </source>
</evidence>
<dbReference type="STRING" id="1206466.K0KN54"/>
<dbReference type="SUPFAM" id="SSF51735">
    <property type="entry name" value="NAD(P)-binding Rossmann-fold domains"/>
    <property type="match status" value="1"/>
</dbReference>
<dbReference type="PANTHER" id="PTHR10366">
    <property type="entry name" value="NAD DEPENDENT EPIMERASE/DEHYDRATASE"/>
    <property type="match status" value="1"/>
</dbReference>
<dbReference type="GO" id="GO:0006694">
    <property type="term" value="P:steroid biosynthetic process"/>
    <property type="evidence" value="ECO:0007669"/>
    <property type="project" value="InterPro"/>
</dbReference>
<evidence type="ECO:0000256" key="1">
    <source>
        <dbReference type="ARBA" id="ARBA00023002"/>
    </source>
</evidence>
<proteinExistence type="inferred from homology"/>
<name>K0KN54_WICCF</name>
<dbReference type="FunFam" id="3.40.50.720:FF:000191">
    <property type="entry name" value="Methylglyoxal reductase (NADPH-dependent)"/>
    <property type="match status" value="1"/>
</dbReference>
<dbReference type="InParanoid" id="K0KN54"/>
<feature type="domain" description="3-beta hydroxysteroid dehydrogenase/isomerase" evidence="3">
    <location>
        <begin position="6"/>
        <end position="249"/>
    </location>
</feature>
<protein>
    <recommendedName>
        <fullName evidence="3">3-beta hydroxysteroid dehydrogenase/isomerase domain-containing protein</fullName>
    </recommendedName>
</protein>
<dbReference type="HOGENOM" id="CLU_007383_9_2_1"/>
<gene>
    <name evidence="4" type="ORF">BN7_6292</name>
</gene>
<evidence type="ECO:0000256" key="2">
    <source>
        <dbReference type="ARBA" id="ARBA00023445"/>
    </source>
</evidence>
<dbReference type="InterPro" id="IPR050425">
    <property type="entry name" value="NAD(P)_dehydrat-like"/>
</dbReference>
<comment type="similarity">
    <text evidence="2">Belongs to the NAD(P)-dependent epimerase/dehydratase family. Dihydroflavonol-4-reductase subfamily.</text>
</comment>
<evidence type="ECO:0000313" key="4">
    <source>
        <dbReference type="EMBL" id="CCH46695.1"/>
    </source>
</evidence>
<dbReference type="FunCoup" id="K0KN54">
    <property type="interactions" value="227"/>
</dbReference>
<dbReference type="eggNOG" id="KOG1502">
    <property type="taxonomic scope" value="Eukaryota"/>
</dbReference>
<evidence type="ECO:0000313" key="5">
    <source>
        <dbReference type="Proteomes" id="UP000009328"/>
    </source>
</evidence>
<dbReference type="EMBL" id="CAIF01000262">
    <property type="protein sequence ID" value="CCH46695.1"/>
    <property type="molecule type" value="Genomic_DNA"/>
</dbReference>
<dbReference type="Gene3D" id="3.40.50.720">
    <property type="entry name" value="NAD(P)-binding Rossmann-like Domain"/>
    <property type="match status" value="1"/>
</dbReference>
<keyword evidence="5" id="KW-1185">Reference proteome</keyword>
<sequence length="336" mass="38057">MSKVFVTGATGFMAQHLINQLLSKDFKVIGSVRSTEKGDKLSSLFQNSNFQYVIVKDLVNSQDDFDQALSAHSDIKYVFHTASPVFPKNLKDVEKDMIEPAIHGTQNILRSVHKNLPNVEKFIYTSSLAAIRSEDGYSQDEVVTEESWNNVKLNEAKNDSGKAYEASKTHGEKAVWDFFQKNHDVNFKFSIINPVYIFGPQLFDEYVSEQLNFSCEIINKILKKQDDEILGYSIDVRDVAKAHVSCIENSKTDSQRLLTALAPYNNQTLKDLIHKHFPQVSNKVDIGKPGSDQEVFKGYYTLDNSKTKEILGFEFIPQEQTIVDTVSQILKVQGKI</sequence>
<dbReference type="PANTHER" id="PTHR10366:SF564">
    <property type="entry name" value="STEROL-4-ALPHA-CARBOXYLATE 3-DEHYDROGENASE, DECARBOXYLATING"/>
    <property type="match status" value="1"/>
</dbReference>
<keyword evidence="1" id="KW-0560">Oxidoreductase</keyword>
<dbReference type="Pfam" id="PF01073">
    <property type="entry name" value="3Beta_HSD"/>
    <property type="match status" value="1"/>
</dbReference>
<organism evidence="4 5">
    <name type="scientific">Wickerhamomyces ciferrii (strain ATCC 14091 / BCRC 22168 / CBS 111 / JCM 3599 / NBRC 0793 / NRRL Y-1031 F-60-10)</name>
    <name type="common">Yeast</name>
    <name type="synonym">Pichia ciferrii</name>
    <dbReference type="NCBI Taxonomy" id="1206466"/>
    <lineage>
        <taxon>Eukaryota</taxon>
        <taxon>Fungi</taxon>
        <taxon>Dikarya</taxon>
        <taxon>Ascomycota</taxon>
        <taxon>Saccharomycotina</taxon>
        <taxon>Saccharomycetes</taxon>
        <taxon>Phaffomycetales</taxon>
        <taxon>Wickerhamomycetaceae</taxon>
        <taxon>Wickerhamomyces</taxon>
    </lineage>
</organism>
<dbReference type="InterPro" id="IPR036291">
    <property type="entry name" value="NAD(P)-bd_dom_sf"/>
</dbReference>
<dbReference type="GO" id="GO:0016616">
    <property type="term" value="F:oxidoreductase activity, acting on the CH-OH group of donors, NAD or NADP as acceptor"/>
    <property type="evidence" value="ECO:0007669"/>
    <property type="project" value="InterPro"/>
</dbReference>
<dbReference type="InterPro" id="IPR002225">
    <property type="entry name" value="3Beta_OHSteriod_DH/Estase"/>
</dbReference>
<accession>K0KN54</accession>